<evidence type="ECO:0000313" key="3">
    <source>
        <dbReference type="Proteomes" id="UP000324222"/>
    </source>
</evidence>
<dbReference type="Proteomes" id="UP000324222">
    <property type="component" value="Unassembled WGS sequence"/>
</dbReference>
<dbReference type="AlphaFoldDB" id="A0A5B7GAL6"/>
<name>A0A5B7GAL6_PORTR</name>
<comment type="caution">
    <text evidence="2">The sequence shown here is derived from an EMBL/GenBank/DDBJ whole genome shotgun (WGS) entry which is preliminary data.</text>
</comment>
<feature type="chain" id="PRO_5022678929" evidence="1">
    <location>
        <begin position="27"/>
        <end position="89"/>
    </location>
</feature>
<reference evidence="2 3" key="1">
    <citation type="submission" date="2019-05" db="EMBL/GenBank/DDBJ databases">
        <title>Another draft genome of Portunus trituberculatus and its Hox gene families provides insights of decapod evolution.</title>
        <authorList>
            <person name="Jeong J.-H."/>
            <person name="Song I."/>
            <person name="Kim S."/>
            <person name="Choi T."/>
            <person name="Kim D."/>
            <person name="Ryu S."/>
            <person name="Kim W."/>
        </authorList>
    </citation>
    <scope>NUCLEOTIDE SEQUENCE [LARGE SCALE GENOMIC DNA]</scope>
    <source>
        <tissue evidence="2">Muscle</tissue>
    </source>
</reference>
<proteinExistence type="predicted"/>
<organism evidence="2 3">
    <name type="scientific">Portunus trituberculatus</name>
    <name type="common">Swimming crab</name>
    <name type="synonym">Neptunus trituberculatus</name>
    <dbReference type="NCBI Taxonomy" id="210409"/>
    <lineage>
        <taxon>Eukaryota</taxon>
        <taxon>Metazoa</taxon>
        <taxon>Ecdysozoa</taxon>
        <taxon>Arthropoda</taxon>
        <taxon>Crustacea</taxon>
        <taxon>Multicrustacea</taxon>
        <taxon>Malacostraca</taxon>
        <taxon>Eumalacostraca</taxon>
        <taxon>Eucarida</taxon>
        <taxon>Decapoda</taxon>
        <taxon>Pleocyemata</taxon>
        <taxon>Brachyura</taxon>
        <taxon>Eubrachyura</taxon>
        <taxon>Portunoidea</taxon>
        <taxon>Portunidae</taxon>
        <taxon>Portuninae</taxon>
        <taxon>Portunus</taxon>
    </lineage>
</organism>
<keyword evidence="1" id="KW-0732">Signal</keyword>
<keyword evidence="3" id="KW-1185">Reference proteome</keyword>
<accession>A0A5B7GAL6</accession>
<feature type="signal peptide" evidence="1">
    <location>
        <begin position="1"/>
        <end position="26"/>
    </location>
</feature>
<sequence>MATFSPQKVTPLVTVLLLILAFPSSPRFETHTLPSSPPKHSHAASYSTQTLAHHLSGVVGEGTVHSHGLCLAVGVTCGEAWSPWRATMP</sequence>
<dbReference type="EMBL" id="VSRR010014692">
    <property type="protein sequence ID" value="MPC57320.1"/>
    <property type="molecule type" value="Genomic_DNA"/>
</dbReference>
<gene>
    <name evidence="2" type="ORF">E2C01_051298</name>
</gene>
<evidence type="ECO:0000256" key="1">
    <source>
        <dbReference type="SAM" id="SignalP"/>
    </source>
</evidence>
<evidence type="ECO:0000313" key="2">
    <source>
        <dbReference type="EMBL" id="MPC57320.1"/>
    </source>
</evidence>
<protein>
    <submittedName>
        <fullName evidence="2">Uncharacterized protein</fullName>
    </submittedName>
</protein>